<dbReference type="EMBL" id="BAABFA010000008">
    <property type="protein sequence ID" value="GAA4463196.1"/>
    <property type="molecule type" value="Genomic_DNA"/>
</dbReference>
<reference evidence="3" key="1">
    <citation type="journal article" date="2019" name="Int. J. Syst. Evol. Microbiol.">
        <title>The Global Catalogue of Microorganisms (GCM) 10K type strain sequencing project: providing services to taxonomists for standard genome sequencing and annotation.</title>
        <authorList>
            <consortium name="The Broad Institute Genomics Platform"/>
            <consortium name="The Broad Institute Genome Sequencing Center for Infectious Disease"/>
            <person name="Wu L."/>
            <person name="Ma J."/>
        </authorList>
    </citation>
    <scope>NUCLEOTIDE SEQUENCE [LARGE SCALE GENOMIC DNA]</scope>
    <source>
        <strain evidence="3">JCM 32105</strain>
    </source>
</reference>
<gene>
    <name evidence="2" type="ORF">GCM10023093_11130</name>
</gene>
<feature type="domain" description="BIG2" evidence="1">
    <location>
        <begin position="772"/>
        <end position="839"/>
    </location>
</feature>
<proteinExistence type="predicted"/>
<keyword evidence="3" id="KW-1185">Reference proteome</keyword>
<dbReference type="InterPro" id="IPR013783">
    <property type="entry name" value="Ig-like_fold"/>
</dbReference>
<dbReference type="SMART" id="SM00635">
    <property type="entry name" value="BID_2"/>
    <property type="match status" value="5"/>
</dbReference>
<comment type="caution">
    <text evidence="2">The sequence shown here is derived from an EMBL/GenBank/DDBJ whole genome shotgun (WGS) entry which is preliminary data.</text>
</comment>
<dbReference type="Proteomes" id="UP001500067">
    <property type="component" value="Unassembled WGS sequence"/>
</dbReference>
<name>A0ABP8N8M2_9BACT</name>
<dbReference type="Gene3D" id="2.60.40.10">
    <property type="entry name" value="Immunoglobulins"/>
    <property type="match status" value="4"/>
</dbReference>
<dbReference type="Gene3D" id="2.60.40.1080">
    <property type="match status" value="6"/>
</dbReference>
<feature type="domain" description="BIG2" evidence="1">
    <location>
        <begin position="479"/>
        <end position="548"/>
    </location>
</feature>
<protein>
    <recommendedName>
        <fullName evidence="1">BIG2 domain-containing protein</fullName>
    </recommendedName>
</protein>
<dbReference type="InterPro" id="IPR026444">
    <property type="entry name" value="Secre_tail"/>
</dbReference>
<feature type="domain" description="BIG2" evidence="1">
    <location>
        <begin position="628"/>
        <end position="692"/>
    </location>
</feature>
<dbReference type="Pfam" id="PF18962">
    <property type="entry name" value="Por_Secre_tail"/>
    <property type="match status" value="1"/>
</dbReference>
<dbReference type="NCBIfam" id="TIGR04183">
    <property type="entry name" value="Por_Secre_tail"/>
    <property type="match status" value="1"/>
</dbReference>
<sequence length="1472" mass="147464">MAQTTVFSDDFTAPPGFAPAGYTVVTGNTDFNPGSSANVQIGGSAGSVLLTPNQLAPWVSVGTSPVGLINNGFAQATAPLSTYTTPFNTTIGLNTQIVSWTFNMRTGLDPSGLGDGFDNAVAILACDNPDVRNAGSGYAVMFDPALLFGVQLVKYTGGLLGTVTPIISSGPFLFAPTNYTTIRVVFDPSTTRWTLFVRDDGTGGFSVPSSGVLTPVGVVVDASYTSIPMTTFGFYANYSAKYLGAGPDAFNAYFDNYSVTLICADITGELNTCIGSHTKLSHLSTDGTWSSMNPAVATVIDTSGWVTGVSADTVTIIYSSPTCYTSAVVTVAPIVATPVTGDTALCRGESSTFATATFGGAWSNIHTTLGTIDAGTGTYTSLLAGTDTVIYTLGLGCTSEKTITVDSVESITGTATVCPGTTTTMANVVAGGTWSSADITKFTVASTTGVVTGVAAGVADITYTTPFGCTSHTPITVNALPAAITGDTRICVGNSTTLSNTSGTGTWASSDVAIATIDASTGSMTGVDVGTATITYTATSTGCYITTVATIDAAPAAVTGTAIMCANTSQTLSHSVGSGTWSSSNTSIATVNSSGSVTGVITTGGNATITYTLPTSGCTATREVTVQALPGNITGSLSVCLNSNTTLSTTAPTPSWTSGNTTVATVNATTGVVTGVATGTSVITVTGTNGCIRTATVTVNPLPSGITGTATVCIAATTTLSSTSTPGTWGSGNILVATVSSGGVVTGISAGTATITYTSGGCFVTRIVTVNSLPTAFTGPSSVCLGSTVTLTSTPAGTWSSSNATTAPVNASGEVTGSATGTANITYTIANSCYRVRTMTVNTPPPAIGGPLVLCPGSSATLTNSATPGTWASGTTSVATIVSGTGVYTGVTGGTSIITYTQTSTGCTVNTTVTVSAAPPAILTAIGDTVLCPGGFTTLTVSTSPGVSYQWYNAAGPIAGAVSPTFITSAAGSYHAQVIVASGCSSTSVPMTVAVTPATATITVPGGTTATCAGTPVVLEANTGAGLTYQWELGGTAIPGATSDTYNATTSGSYAVRVTNPAGCWAVSSTVAVTASALPSNAVSASGPLTICDGDNVTFTAASGPGYTYQWHDATGAIAGATSMAYSATVAENYFVVVTNAAGCTATSTAFAVVVNPLPDVSITPGGIRLFCIGSNVVLDAALGFDYQWYKNGTPIPAATNSTYLATTGGGYRVMVTDPTTGCSDMTHADTIVTVISGATTLALTPAKFCWGGSALLSTSVSGLGSALNYQWQFNGSPIGGANGPTLTAAAVGLYHCVVNVPGSCTISTNVIEVSSVPLPNPIVSYNGSSVRTGNYYIAYQWYKDLLPITGATSWSTPVTGNGNYKVAVTDTNGCQSVSATYVLTDWKGPTAVTSINDVDASIFPNPASNVVNIISPVSVRALISSVDGKALIDVQEAKTIDIKGLADGIYIITLFDGNGTLIKTQKLIKQQ</sequence>
<feature type="domain" description="BIG2" evidence="1">
    <location>
        <begin position="552"/>
        <end position="619"/>
    </location>
</feature>
<evidence type="ECO:0000259" key="1">
    <source>
        <dbReference type="SMART" id="SM00635"/>
    </source>
</evidence>
<evidence type="ECO:0000313" key="3">
    <source>
        <dbReference type="Proteomes" id="UP001500067"/>
    </source>
</evidence>
<accession>A0ABP8N8M2</accession>
<dbReference type="RefSeq" id="WP_345079803.1">
    <property type="nucleotide sequence ID" value="NZ_BAABFA010000008.1"/>
</dbReference>
<dbReference type="InterPro" id="IPR003343">
    <property type="entry name" value="Big_2"/>
</dbReference>
<feature type="domain" description="BIG2" evidence="1">
    <location>
        <begin position="693"/>
        <end position="768"/>
    </location>
</feature>
<dbReference type="Pfam" id="PF02368">
    <property type="entry name" value="Big_2"/>
    <property type="match status" value="2"/>
</dbReference>
<dbReference type="SUPFAM" id="SSF49373">
    <property type="entry name" value="Invasin/intimin cell-adhesion fragments"/>
    <property type="match status" value="5"/>
</dbReference>
<dbReference type="InterPro" id="IPR008964">
    <property type="entry name" value="Invasin/intimin_cell_adhesion"/>
</dbReference>
<organism evidence="2 3">
    <name type="scientific">Nemorincola caseinilytica</name>
    <dbReference type="NCBI Taxonomy" id="2054315"/>
    <lineage>
        <taxon>Bacteria</taxon>
        <taxon>Pseudomonadati</taxon>
        <taxon>Bacteroidota</taxon>
        <taxon>Chitinophagia</taxon>
        <taxon>Chitinophagales</taxon>
        <taxon>Chitinophagaceae</taxon>
        <taxon>Nemorincola</taxon>
    </lineage>
</organism>
<evidence type="ECO:0000313" key="2">
    <source>
        <dbReference type="EMBL" id="GAA4463196.1"/>
    </source>
</evidence>